<reference evidence="1" key="2">
    <citation type="submission" date="2021-09" db="EMBL/GenBank/DDBJ databases">
        <authorList>
            <person name="Gilroy R."/>
        </authorList>
    </citation>
    <scope>NUCLEOTIDE SEQUENCE</scope>
    <source>
        <strain evidence="1">CHK135-1449</strain>
    </source>
</reference>
<dbReference type="EMBL" id="DYWX01000016">
    <property type="protein sequence ID" value="HJF26920.1"/>
    <property type="molecule type" value="Genomic_DNA"/>
</dbReference>
<dbReference type="Proteomes" id="UP000787156">
    <property type="component" value="Unassembled WGS sequence"/>
</dbReference>
<evidence type="ECO:0000313" key="2">
    <source>
        <dbReference type="Proteomes" id="UP000787156"/>
    </source>
</evidence>
<sequence length="47" mass="5512">MLNNLWTTFTDTVQQPQHIAEAVEKMDLTIERLSSLDVLLFQTDYLE</sequence>
<evidence type="ECO:0000313" key="1">
    <source>
        <dbReference type="EMBL" id="HJF26920.1"/>
    </source>
</evidence>
<name>A0A9D2UQN1_ACILW</name>
<gene>
    <name evidence="1" type="ORF">K8V79_01465</name>
</gene>
<organism evidence="1 2">
    <name type="scientific">Acinetobacter lwoffii</name>
    <dbReference type="NCBI Taxonomy" id="28090"/>
    <lineage>
        <taxon>Bacteria</taxon>
        <taxon>Pseudomonadati</taxon>
        <taxon>Pseudomonadota</taxon>
        <taxon>Gammaproteobacteria</taxon>
        <taxon>Moraxellales</taxon>
        <taxon>Moraxellaceae</taxon>
        <taxon>Acinetobacter</taxon>
    </lineage>
</organism>
<proteinExistence type="predicted"/>
<reference evidence="1" key="1">
    <citation type="journal article" date="2021" name="PeerJ">
        <title>Extensive microbial diversity within the chicken gut microbiome revealed by metagenomics and culture.</title>
        <authorList>
            <person name="Gilroy R."/>
            <person name="Ravi A."/>
            <person name="Getino M."/>
            <person name="Pursley I."/>
            <person name="Horton D.L."/>
            <person name="Alikhan N.F."/>
            <person name="Baker D."/>
            <person name="Gharbi K."/>
            <person name="Hall N."/>
            <person name="Watson M."/>
            <person name="Adriaenssens E.M."/>
            <person name="Foster-Nyarko E."/>
            <person name="Jarju S."/>
            <person name="Secka A."/>
            <person name="Antonio M."/>
            <person name="Oren A."/>
            <person name="Chaudhuri R.R."/>
            <person name="La Ragione R."/>
            <person name="Hildebrand F."/>
            <person name="Pallen M.J."/>
        </authorList>
    </citation>
    <scope>NUCLEOTIDE SEQUENCE</scope>
    <source>
        <strain evidence="1">CHK135-1449</strain>
    </source>
</reference>
<dbReference type="AlphaFoldDB" id="A0A9D2UQN1"/>
<protein>
    <submittedName>
        <fullName evidence="1">Uncharacterized protein</fullName>
    </submittedName>
</protein>
<comment type="caution">
    <text evidence="1">The sequence shown here is derived from an EMBL/GenBank/DDBJ whole genome shotgun (WGS) entry which is preliminary data.</text>
</comment>
<accession>A0A9D2UQN1</accession>